<dbReference type="RefSeq" id="WP_043677152.1">
    <property type="nucleotide sequence ID" value="NZ_BDCI01000011.1"/>
</dbReference>
<dbReference type="EMBL" id="JNFP01000042">
    <property type="protein sequence ID" value="KIA61620.1"/>
    <property type="molecule type" value="Genomic_DNA"/>
</dbReference>
<protein>
    <submittedName>
        <fullName evidence="1">Uncharacterized protein</fullName>
    </submittedName>
</protein>
<reference evidence="1 2" key="1">
    <citation type="journal article" date="2014" name="Int. J. Syst. Evol. Microbiol.">
        <title>Nocardia vulneris sp. nov., isolated from wounds of human patients in North America.</title>
        <authorList>
            <person name="Lasker B.A."/>
            <person name="Bell M."/>
            <person name="Klenk H.P."/>
            <person name="Sproer C."/>
            <person name="Schumann C."/>
            <person name="Schumann P."/>
            <person name="Brown J.M."/>
        </authorList>
    </citation>
    <scope>NUCLEOTIDE SEQUENCE [LARGE SCALE GENOMIC DNA]</scope>
    <source>
        <strain evidence="1 2">W9851</strain>
    </source>
</reference>
<gene>
    <name evidence="1" type="ORF">FG87_29795</name>
</gene>
<sequence>MQRRISWQVFRRHIVRGLLLYGACVGGSVRCFIEAERIEAARAQSPVVPGPDAWDWSVPHQWYDIAHKR</sequence>
<dbReference type="Proteomes" id="UP000031364">
    <property type="component" value="Unassembled WGS sequence"/>
</dbReference>
<evidence type="ECO:0000313" key="2">
    <source>
        <dbReference type="Proteomes" id="UP000031364"/>
    </source>
</evidence>
<comment type="caution">
    <text evidence="1">The sequence shown here is derived from an EMBL/GenBank/DDBJ whole genome shotgun (WGS) entry which is preliminary data.</text>
</comment>
<keyword evidence="2" id="KW-1185">Reference proteome</keyword>
<organism evidence="1 2">
    <name type="scientific">Nocardia vulneris</name>
    <dbReference type="NCBI Taxonomy" id="1141657"/>
    <lineage>
        <taxon>Bacteria</taxon>
        <taxon>Bacillati</taxon>
        <taxon>Actinomycetota</taxon>
        <taxon>Actinomycetes</taxon>
        <taxon>Mycobacteriales</taxon>
        <taxon>Nocardiaceae</taxon>
        <taxon>Nocardia</taxon>
    </lineage>
</organism>
<accession>A0ABR4Z8E4</accession>
<proteinExistence type="predicted"/>
<name>A0ABR4Z8E4_9NOCA</name>
<evidence type="ECO:0000313" key="1">
    <source>
        <dbReference type="EMBL" id="KIA61620.1"/>
    </source>
</evidence>